<keyword evidence="3" id="KW-1185">Reference proteome</keyword>
<evidence type="ECO:0000256" key="1">
    <source>
        <dbReference type="SAM" id="MobiDB-lite"/>
    </source>
</evidence>
<dbReference type="Proteomes" id="UP000788262">
    <property type="component" value="Unassembled WGS sequence"/>
</dbReference>
<dbReference type="EMBL" id="JAFFZS010000038">
    <property type="protein sequence ID" value="MBN0048386.1"/>
    <property type="molecule type" value="Genomic_DNA"/>
</dbReference>
<comment type="caution">
    <text evidence="2">The sequence shown here is derived from an EMBL/GenBank/DDBJ whole genome shotgun (WGS) entry which is preliminary data.</text>
</comment>
<dbReference type="Gene3D" id="2.180.10.10">
    <property type="entry name" value="RHS repeat-associated core"/>
    <property type="match status" value="1"/>
</dbReference>
<dbReference type="Pfam" id="PF05593">
    <property type="entry name" value="RHS_repeat"/>
    <property type="match status" value="1"/>
</dbReference>
<feature type="region of interest" description="Disordered" evidence="1">
    <location>
        <begin position="46"/>
        <end position="156"/>
    </location>
</feature>
<feature type="compositionally biased region" description="Low complexity" evidence="1">
    <location>
        <begin position="103"/>
        <end position="135"/>
    </location>
</feature>
<organism evidence="2 3">
    <name type="scientific">Streptomyces actuosus</name>
    <dbReference type="NCBI Taxonomy" id="1885"/>
    <lineage>
        <taxon>Bacteria</taxon>
        <taxon>Bacillati</taxon>
        <taxon>Actinomycetota</taxon>
        <taxon>Actinomycetes</taxon>
        <taxon>Kitasatosporales</taxon>
        <taxon>Streptomycetaceae</taxon>
        <taxon>Streptomyces</taxon>
    </lineage>
</organism>
<proteinExistence type="predicted"/>
<protein>
    <recommendedName>
        <fullName evidence="4">YD repeat-containing protein</fullName>
    </recommendedName>
</protein>
<name>A0ABS2VZ10_STRAS</name>
<gene>
    <name evidence="2" type="ORF">JS756_30645</name>
</gene>
<reference evidence="2 3" key="1">
    <citation type="submission" date="2021-02" db="EMBL/GenBank/DDBJ databases">
        <title>Whole genome sequencing of Streptomyces actuosus VRA1.</title>
        <authorList>
            <person name="Sen G."/>
            <person name="Sen A."/>
        </authorList>
    </citation>
    <scope>NUCLEOTIDE SEQUENCE [LARGE SCALE GENOMIC DNA]</scope>
    <source>
        <strain evidence="2 3">VRA1</strain>
    </source>
</reference>
<sequence length="156" mass="16134">MCSPRPVSTVVPAAACTTRLVTGTDPAGRKIGFEFDENGRLAAKTAGKTRTTFSYDAASRPTAAESRQKGLGPWTAPPSRSVTPRRAGGSRVPRPPARGPTWTGTRSATAPPSPSTAGTPWPSATTSSAARPNAPWARTFVSPLTGTRRAGSCSRA</sequence>
<dbReference type="InterPro" id="IPR031325">
    <property type="entry name" value="RHS_repeat"/>
</dbReference>
<evidence type="ECO:0000313" key="3">
    <source>
        <dbReference type="Proteomes" id="UP000788262"/>
    </source>
</evidence>
<accession>A0ABS2VZ10</accession>
<evidence type="ECO:0000313" key="2">
    <source>
        <dbReference type="EMBL" id="MBN0048386.1"/>
    </source>
</evidence>
<evidence type="ECO:0008006" key="4">
    <source>
        <dbReference type="Google" id="ProtNLM"/>
    </source>
</evidence>